<evidence type="ECO:0000256" key="1">
    <source>
        <dbReference type="SAM" id="MobiDB-lite"/>
    </source>
</evidence>
<feature type="region of interest" description="Disordered" evidence="1">
    <location>
        <begin position="1"/>
        <end position="29"/>
    </location>
</feature>
<name>A0AAE1ND67_9EUCA</name>
<keyword evidence="3" id="KW-1185">Reference proteome</keyword>
<proteinExistence type="predicted"/>
<gene>
    <name evidence="2" type="ORF">Pmani_039092</name>
</gene>
<organism evidence="2 3">
    <name type="scientific">Petrolisthes manimaculis</name>
    <dbReference type="NCBI Taxonomy" id="1843537"/>
    <lineage>
        <taxon>Eukaryota</taxon>
        <taxon>Metazoa</taxon>
        <taxon>Ecdysozoa</taxon>
        <taxon>Arthropoda</taxon>
        <taxon>Crustacea</taxon>
        <taxon>Multicrustacea</taxon>
        <taxon>Malacostraca</taxon>
        <taxon>Eumalacostraca</taxon>
        <taxon>Eucarida</taxon>
        <taxon>Decapoda</taxon>
        <taxon>Pleocyemata</taxon>
        <taxon>Anomura</taxon>
        <taxon>Galatheoidea</taxon>
        <taxon>Porcellanidae</taxon>
        <taxon>Petrolisthes</taxon>
    </lineage>
</organism>
<evidence type="ECO:0000313" key="2">
    <source>
        <dbReference type="EMBL" id="KAK4287850.1"/>
    </source>
</evidence>
<reference evidence="2" key="1">
    <citation type="submission" date="2023-11" db="EMBL/GenBank/DDBJ databases">
        <title>Genome assemblies of two species of porcelain crab, Petrolisthes cinctipes and Petrolisthes manimaculis (Anomura: Porcellanidae).</title>
        <authorList>
            <person name="Angst P."/>
        </authorList>
    </citation>
    <scope>NUCLEOTIDE SEQUENCE</scope>
    <source>
        <strain evidence="2">PB745_02</strain>
        <tissue evidence="2">Gill</tissue>
    </source>
</reference>
<protein>
    <submittedName>
        <fullName evidence="2">Uncharacterized protein</fullName>
    </submittedName>
</protein>
<sequence>MRESEMRESEMRESEMREREMRESEMRESEMRLRFIPVNHRGCLPSNPGPTSQTLKWWTNKAEIRNITKLLTWDTRHSSLPVIESCCCCFWLYFLQDLLILFLPLEFR</sequence>
<dbReference type="Proteomes" id="UP001292094">
    <property type="component" value="Unassembled WGS sequence"/>
</dbReference>
<evidence type="ECO:0000313" key="3">
    <source>
        <dbReference type="Proteomes" id="UP001292094"/>
    </source>
</evidence>
<comment type="caution">
    <text evidence="2">The sequence shown here is derived from an EMBL/GenBank/DDBJ whole genome shotgun (WGS) entry which is preliminary data.</text>
</comment>
<accession>A0AAE1ND67</accession>
<dbReference type="EMBL" id="JAWZYT010006620">
    <property type="protein sequence ID" value="KAK4287850.1"/>
    <property type="molecule type" value="Genomic_DNA"/>
</dbReference>
<dbReference type="AlphaFoldDB" id="A0AAE1ND67"/>